<reference evidence="1" key="1">
    <citation type="submission" date="2023-10" db="EMBL/GenBank/DDBJ databases">
        <title>Development of a sustainable strategy for remediation of hydrocarbon-contaminated territories based on the waste exchange concept.</title>
        <authorList>
            <person name="Krivoruchko A."/>
        </authorList>
    </citation>
    <scope>NUCLEOTIDE SEQUENCE</scope>
    <source>
        <strain evidence="1">IEGM 68</strain>
    </source>
</reference>
<dbReference type="RefSeq" id="WP_317746089.1">
    <property type="nucleotide sequence ID" value="NZ_JAWLUP010000278.1"/>
</dbReference>
<dbReference type="AlphaFoldDB" id="A0AAE5AAB7"/>
<comment type="caution">
    <text evidence="1">The sequence shown here is derived from an EMBL/GenBank/DDBJ whole genome shotgun (WGS) entry which is preliminary data.</text>
</comment>
<organism evidence="1 2">
    <name type="scientific">Rhodococcus oxybenzonivorans</name>
    <dbReference type="NCBI Taxonomy" id="1990687"/>
    <lineage>
        <taxon>Bacteria</taxon>
        <taxon>Bacillati</taxon>
        <taxon>Actinomycetota</taxon>
        <taxon>Actinomycetes</taxon>
        <taxon>Mycobacteriales</taxon>
        <taxon>Nocardiaceae</taxon>
        <taxon>Rhodococcus</taxon>
    </lineage>
</organism>
<accession>A0AAE5AAB7</accession>
<sequence>MTQTTEDLYKCTFYADGDPNGMASLTGLLLQENFDNFPERRKTAARMTRPIAVREGGSGTECTILFGSDKALVLNDIAGLPSVTVIDTTGDQLMAVSQLRMRAGGLIPTGFFSRQGMAVIRAILRRELIVKGLIAHPITVLRFIALMSTA</sequence>
<proteinExistence type="predicted"/>
<dbReference type="EMBL" id="JAWLUP010000278">
    <property type="protein sequence ID" value="MDV7269018.1"/>
    <property type="molecule type" value="Genomic_DNA"/>
</dbReference>
<gene>
    <name evidence="1" type="ORF">R4315_31355</name>
</gene>
<name>A0AAE5AAB7_9NOCA</name>
<protein>
    <submittedName>
        <fullName evidence="1">Uncharacterized protein</fullName>
    </submittedName>
</protein>
<evidence type="ECO:0000313" key="2">
    <source>
        <dbReference type="Proteomes" id="UP001185863"/>
    </source>
</evidence>
<dbReference type="Proteomes" id="UP001185863">
    <property type="component" value="Unassembled WGS sequence"/>
</dbReference>
<evidence type="ECO:0000313" key="1">
    <source>
        <dbReference type="EMBL" id="MDV7269018.1"/>
    </source>
</evidence>